<keyword evidence="3" id="KW-1185">Reference proteome</keyword>
<evidence type="ECO:0008006" key="4">
    <source>
        <dbReference type="Google" id="ProtNLM"/>
    </source>
</evidence>
<feature type="transmembrane region" description="Helical" evidence="1">
    <location>
        <begin position="39"/>
        <end position="60"/>
    </location>
</feature>
<dbReference type="RefSeq" id="WP_152941806.1">
    <property type="nucleotide sequence ID" value="NZ_CP045488.1"/>
</dbReference>
<sequence>MNSESASRGSLLGLAGLASLCCLGPGAMAVTGGVTATGLGAGLGQVLVTVLTLSVVGVVLRRRTGCSTCETSCSR</sequence>
<keyword evidence="1" id="KW-1133">Transmembrane helix</keyword>
<dbReference type="EMBL" id="CP045488">
    <property type="protein sequence ID" value="QFU83152.1"/>
    <property type="molecule type" value="Genomic_DNA"/>
</dbReference>
<dbReference type="AlphaFoldDB" id="A0A5P9P4V0"/>
<name>A0A5P9P4V0_9EURY</name>
<keyword evidence="1" id="KW-0812">Transmembrane</keyword>
<proteinExistence type="predicted"/>
<dbReference type="KEGG" id="nas:GCU68_11700"/>
<protein>
    <recommendedName>
        <fullName evidence="4">Mercury transporter</fullName>
    </recommendedName>
</protein>
<gene>
    <name evidence="2" type="ORF">GCU68_11700</name>
</gene>
<keyword evidence="1" id="KW-0472">Membrane</keyword>
<evidence type="ECO:0000313" key="3">
    <source>
        <dbReference type="Proteomes" id="UP000326170"/>
    </source>
</evidence>
<reference evidence="2 3" key="1">
    <citation type="journal article" date="2007" name="Int. J. Syst. Evol. Microbiol.">
        <title>Natronorubrum sulfidifaciens sp. nov., an extremely haloalkaliphilic archaeon isolated from Aiding salt lake in Xin-Jiang, China.</title>
        <authorList>
            <person name="Cui H.L."/>
            <person name="Tohty D."/>
            <person name="Liu H.C."/>
            <person name="Liu S.J."/>
            <person name="Oren A."/>
            <person name="Zhou P.J."/>
        </authorList>
    </citation>
    <scope>NUCLEOTIDE SEQUENCE [LARGE SCALE GENOMIC DNA]</scope>
    <source>
        <strain evidence="2 3">7-3</strain>
    </source>
</reference>
<dbReference type="Proteomes" id="UP000326170">
    <property type="component" value="Chromosome"/>
</dbReference>
<evidence type="ECO:0000256" key="1">
    <source>
        <dbReference type="SAM" id="Phobius"/>
    </source>
</evidence>
<evidence type="ECO:0000313" key="2">
    <source>
        <dbReference type="EMBL" id="QFU83152.1"/>
    </source>
</evidence>
<accession>A0A5P9P4V0</accession>
<organism evidence="2 3">
    <name type="scientific">Natronorubrum aibiense</name>
    <dbReference type="NCBI Taxonomy" id="348826"/>
    <lineage>
        <taxon>Archaea</taxon>
        <taxon>Methanobacteriati</taxon>
        <taxon>Methanobacteriota</taxon>
        <taxon>Stenosarchaea group</taxon>
        <taxon>Halobacteria</taxon>
        <taxon>Halobacteriales</taxon>
        <taxon>Natrialbaceae</taxon>
        <taxon>Natronorubrum</taxon>
    </lineage>
</organism>
<dbReference type="GeneID" id="42301718"/>